<reference evidence="2" key="2">
    <citation type="submission" date="2023-06" db="EMBL/GenBank/DDBJ databases">
        <authorList>
            <consortium name="Lawrence Berkeley National Laboratory"/>
            <person name="Haridas S."/>
            <person name="Hensen N."/>
            <person name="Bonometti L."/>
            <person name="Westerberg I."/>
            <person name="Brannstrom I.O."/>
            <person name="Guillou S."/>
            <person name="Cros-Aarteil S."/>
            <person name="Calhoun S."/>
            <person name="Kuo A."/>
            <person name="Mondo S."/>
            <person name="Pangilinan J."/>
            <person name="Riley R."/>
            <person name="Labutti K."/>
            <person name="Andreopoulos B."/>
            <person name="Lipzen A."/>
            <person name="Chen C."/>
            <person name="Yanf M."/>
            <person name="Daum C."/>
            <person name="Ng V."/>
            <person name="Clum A."/>
            <person name="Steindorff A."/>
            <person name="Ohm R."/>
            <person name="Martin F."/>
            <person name="Silar P."/>
            <person name="Natvig D."/>
            <person name="Lalanne C."/>
            <person name="Gautier V."/>
            <person name="Ament-Velasquez S.L."/>
            <person name="Kruys A."/>
            <person name="Hutchinson M.I."/>
            <person name="Powell A.J."/>
            <person name="Barry K."/>
            <person name="Miller A.N."/>
            <person name="Grigoriev I.V."/>
            <person name="Debuchy R."/>
            <person name="Gladieux P."/>
            <person name="Thoren M.H."/>
            <person name="Johannesson H."/>
        </authorList>
    </citation>
    <scope>NUCLEOTIDE SEQUENCE</scope>
    <source>
        <strain evidence="2">CBS 118394</strain>
    </source>
</reference>
<evidence type="ECO:0000313" key="3">
    <source>
        <dbReference type="Proteomes" id="UP001283341"/>
    </source>
</evidence>
<comment type="caution">
    <text evidence="2">The sequence shown here is derived from an EMBL/GenBank/DDBJ whole genome shotgun (WGS) entry which is preliminary data.</text>
</comment>
<gene>
    <name evidence="2" type="ORF">B0H66DRAFT_203371</name>
</gene>
<keyword evidence="1" id="KW-0472">Membrane</keyword>
<dbReference type="Proteomes" id="UP001283341">
    <property type="component" value="Unassembled WGS sequence"/>
</dbReference>
<feature type="transmembrane region" description="Helical" evidence="1">
    <location>
        <begin position="92"/>
        <end position="112"/>
    </location>
</feature>
<accession>A0AAE0M7R7</accession>
<keyword evidence="1" id="KW-0812">Transmembrane</keyword>
<feature type="transmembrane region" description="Helical" evidence="1">
    <location>
        <begin position="63"/>
        <end position="86"/>
    </location>
</feature>
<feature type="transmembrane region" description="Helical" evidence="1">
    <location>
        <begin position="32"/>
        <end position="51"/>
    </location>
</feature>
<proteinExistence type="predicted"/>
<name>A0AAE0M7R7_9PEZI</name>
<reference evidence="2" key="1">
    <citation type="journal article" date="2023" name="Mol. Phylogenet. Evol.">
        <title>Genome-scale phylogeny and comparative genomics of the fungal order Sordariales.</title>
        <authorList>
            <person name="Hensen N."/>
            <person name="Bonometti L."/>
            <person name="Westerberg I."/>
            <person name="Brannstrom I.O."/>
            <person name="Guillou S."/>
            <person name="Cros-Aarteil S."/>
            <person name="Calhoun S."/>
            <person name="Haridas S."/>
            <person name="Kuo A."/>
            <person name="Mondo S."/>
            <person name="Pangilinan J."/>
            <person name="Riley R."/>
            <person name="LaButti K."/>
            <person name="Andreopoulos B."/>
            <person name="Lipzen A."/>
            <person name="Chen C."/>
            <person name="Yan M."/>
            <person name="Daum C."/>
            <person name="Ng V."/>
            <person name="Clum A."/>
            <person name="Steindorff A."/>
            <person name="Ohm R.A."/>
            <person name="Martin F."/>
            <person name="Silar P."/>
            <person name="Natvig D.O."/>
            <person name="Lalanne C."/>
            <person name="Gautier V."/>
            <person name="Ament-Velasquez S.L."/>
            <person name="Kruys A."/>
            <person name="Hutchinson M.I."/>
            <person name="Powell A.J."/>
            <person name="Barry K."/>
            <person name="Miller A.N."/>
            <person name="Grigoriev I.V."/>
            <person name="Debuchy R."/>
            <person name="Gladieux P."/>
            <person name="Hiltunen Thoren M."/>
            <person name="Johannesson H."/>
        </authorList>
    </citation>
    <scope>NUCLEOTIDE SEQUENCE</scope>
    <source>
        <strain evidence="2">CBS 118394</strain>
    </source>
</reference>
<organism evidence="2 3">
    <name type="scientific">Apodospora peruviana</name>
    <dbReference type="NCBI Taxonomy" id="516989"/>
    <lineage>
        <taxon>Eukaryota</taxon>
        <taxon>Fungi</taxon>
        <taxon>Dikarya</taxon>
        <taxon>Ascomycota</taxon>
        <taxon>Pezizomycotina</taxon>
        <taxon>Sordariomycetes</taxon>
        <taxon>Sordariomycetidae</taxon>
        <taxon>Sordariales</taxon>
        <taxon>Lasiosphaeriaceae</taxon>
        <taxon>Apodospora</taxon>
    </lineage>
</organism>
<protein>
    <submittedName>
        <fullName evidence="2">Uncharacterized protein</fullName>
    </submittedName>
</protein>
<sequence length="126" mass="13607">MQTNNETNERRGENVGLMGLRFDRWQAAHGPAAGGNILIDICMSCYLVLITPRYGIYGSAYHVSWVLTGWVAGRLGIGGGCPLYLLIGLAGLRRLVGVFSVCLLLRLAAALFSSSRITFGRSILCS</sequence>
<dbReference type="AlphaFoldDB" id="A0AAE0M7R7"/>
<evidence type="ECO:0000313" key="2">
    <source>
        <dbReference type="EMBL" id="KAK3322427.1"/>
    </source>
</evidence>
<dbReference type="EMBL" id="JAUEDM010000003">
    <property type="protein sequence ID" value="KAK3322427.1"/>
    <property type="molecule type" value="Genomic_DNA"/>
</dbReference>
<keyword evidence="1" id="KW-1133">Transmembrane helix</keyword>
<keyword evidence="3" id="KW-1185">Reference proteome</keyword>
<evidence type="ECO:0000256" key="1">
    <source>
        <dbReference type="SAM" id="Phobius"/>
    </source>
</evidence>